<gene>
    <name evidence="1" type="ORF">GSI_09529</name>
</gene>
<organism evidence="1 2">
    <name type="scientific">Ganoderma sinense ZZ0214-1</name>
    <dbReference type="NCBI Taxonomy" id="1077348"/>
    <lineage>
        <taxon>Eukaryota</taxon>
        <taxon>Fungi</taxon>
        <taxon>Dikarya</taxon>
        <taxon>Basidiomycota</taxon>
        <taxon>Agaricomycotina</taxon>
        <taxon>Agaricomycetes</taxon>
        <taxon>Polyporales</taxon>
        <taxon>Polyporaceae</taxon>
        <taxon>Ganoderma</taxon>
    </lineage>
</organism>
<accession>A0A2G8S494</accession>
<dbReference type="EMBL" id="AYKW01000024">
    <property type="protein sequence ID" value="PIL28378.1"/>
    <property type="molecule type" value="Genomic_DNA"/>
</dbReference>
<proteinExistence type="predicted"/>
<name>A0A2G8S494_9APHY</name>
<sequence length="215" mass="23905">MSHSSLPITLPPGVAVDPNFKIDIVNPRTGDVGLQVGQVVDLEFFSSMFPPRALGRYQDILRDPARWATITRMQLSVPLSELVDGLRTPRPDLTPPGGASPQALHAFIPGGPKYPELRAGVTPPAQYTDLHDLLADILACQAVWFMRTLWDRPGVVERLAAAHSIDAQIWQLWKRACGSSTDDYLKALYIVSIRRMKSGNTWAYFPEVEIRGNFQ</sequence>
<dbReference type="Proteomes" id="UP000230002">
    <property type="component" value="Unassembled WGS sequence"/>
</dbReference>
<evidence type="ECO:0000313" key="1">
    <source>
        <dbReference type="EMBL" id="PIL28378.1"/>
    </source>
</evidence>
<dbReference type="AlphaFoldDB" id="A0A2G8S494"/>
<dbReference type="OrthoDB" id="10582033at2759"/>
<evidence type="ECO:0000313" key="2">
    <source>
        <dbReference type="Proteomes" id="UP000230002"/>
    </source>
</evidence>
<protein>
    <submittedName>
        <fullName evidence="1">Uncharacterized protein</fullName>
    </submittedName>
</protein>
<reference evidence="1 2" key="1">
    <citation type="journal article" date="2015" name="Sci. Rep.">
        <title>Chromosome-level genome map provides insights into diverse defense mechanisms in the medicinal fungus Ganoderma sinense.</title>
        <authorList>
            <person name="Zhu Y."/>
            <person name="Xu J."/>
            <person name="Sun C."/>
            <person name="Zhou S."/>
            <person name="Xu H."/>
            <person name="Nelson D.R."/>
            <person name="Qian J."/>
            <person name="Song J."/>
            <person name="Luo H."/>
            <person name="Xiang L."/>
            <person name="Li Y."/>
            <person name="Xu Z."/>
            <person name="Ji A."/>
            <person name="Wang L."/>
            <person name="Lu S."/>
            <person name="Hayward A."/>
            <person name="Sun W."/>
            <person name="Li X."/>
            <person name="Schwartz D.C."/>
            <person name="Wang Y."/>
            <person name="Chen S."/>
        </authorList>
    </citation>
    <scope>NUCLEOTIDE SEQUENCE [LARGE SCALE GENOMIC DNA]</scope>
    <source>
        <strain evidence="1 2">ZZ0214-1</strain>
    </source>
</reference>
<comment type="caution">
    <text evidence="1">The sequence shown here is derived from an EMBL/GenBank/DDBJ whole genome shotgun (WGS) entry which is preliminary data.</text>
</comment>
<keyword evidence="2" id="KW-1185">Reference proteome</keyword>